<gene>
    <name evidence="2" type="ORF">A6768_07515</name>
</gene>
<evidence type="ECO:0000313" key="2">
    <source>
        <dbReference type="EMBL" id="ATI79884.1"/>
    </source>
</evidence>
<reference evidence="2 3" key="1">
    <citation type="submission" date="2017-10" db="EMBL/GenBank/DDBJ databases">
        <title>Sphingobium yanoikuyae S72.</title>
        <authorList>
            <person name="Sanchez E."/>
            <person name="Bustos P."/>
            <person name="Mendoza P."/>
            <person name="Guo X."/>
            <person name="Mendoza A."/>
        </authorList>
    </citation>
    <scope>NUCLEOTIDE SEQUENCE [LARGE SCALE GENOMIC DNA]</scope>
    <source>
        <strain evidence="2 3">S72</strain>
    </source>
</reference>
<organism evidence="2 3">
    <name type="scientific">Sphingobium yanoikuyae</name>
    <name type="common">Sphingomonas yanoikuyae</name>
    <dbReference type="NCBI Taxonomy" id="13690"/>
    <lineage>
        <taxon>Bacteria</taxon>
        <taxon>Pseudomonadati</taxon>
        <taxon>Pseudomonadota</taxon>
        <taxon>Alphaproteobacteria</taxon>
        <taxon>Sphingomonadales</taxon>
        <taxon>Sphingomonadaceae</taxon>
        <taxon>Sphingobium</taxon>
    </lineage>
</organism>
<dbReference type="InterPro" id="IPR025309">
    <property type="entry name" value="KTSC_dom"/>
</dbReference>
<accession>A0A291MXL9</accession>
<dbReference type="Pfam" id="PF13619">
    <property type="entry name" value="KTSC"/>
    <property type="match status" value="1"/>
</dbReference>
<evidence type="ECO:0000313" key="3">
    <source>
        <dbReference type="Proteomes" id="UP000219422"/>
    </source>
</evidence>
<evidence type="ECO:0000259" key="1">
    <source>
        <dbReference type="Pfam" id="PF13619"/>
    </source>
</evidence>
<dbReference type="AlphaFoldDB" id="A0A291MXL9"/>
<sequence length="70" mass="7761">MDRQLVASSNVASIGYDEASATLEVQFLNGAVYQYFNVGSELYTQLMASPSKGEFLHAYIRNAYPYSRVG</sequence>
<proteinExistence type="predicted"/>
<dbReference type="Proteomes" id="UP000219422">
    <property type="component" value="Chromosome"/>
</dbReference>
<dbReference type="EMBL" id="CP023741">
    <property type="protein sequence ID" value="ATI79884.1"/>
    <property type="molecule type" value="Genomic_DNA"/>
</dbReference>
<dbReference type="KEGG" id="sya:A6768_07515"/>
<name>A0A291MXL9_SPHYA</name>
<protein>
    <submittedName>
        <fullName evidence="2">KTSC domain-containing protein</fullName>
    </submittedName>
</protein>
<feature type="domain" description="KTSC" evidence="1">
    <location>
        <begin position="8"/>
        <end position="64"/>
    </location>
</feature>